<reference evidence="1 2" key="1">
    <citation type="submission" date="2023-02" db="EMBL/GenBank/DDBJ databases">
        <title>The predominant lactic acid bacteria and yeasts involved in the spontaneous fermentation of millet during the production of the traditional porridge Hausa koko in Ghana.</title>
        <authorList>
            <person name="Atter A."/>
            <person name="Diaz M."/>
        </authorList>
    </citation>
    <scope>NUCLEOTIDE SEQUENCE [LARGE SCALE GENOMIC DNA]</scope>
    <source>
        <strain evidence="1 2">FI11640</strain>
    </source>
</reference>
<accession>A0ABU7T0L7</accession>
<gene>
    <name evidence="1" type="ORF">PS435_09790</name>
</gene>
<dbReference type="Proteomes" id="UP001330016">
    <property type="component" value="Unassembled WGS sequence"/>
</dbReference>
<evidence type="ECO:0000313" key="1">
    <source>
        <dbReference type="EMBL" id="MEE6716150.1"/>
    </source>
</evidence>
<dbReference type="RefSeq" id="WP_331243944.1">
    <property type="nucleotide sequence ID" value="NZ_JAQSGJ010000027.1"/>
</dbReference>
<evidence type="ECO:0000313" key="2">
    <source>
        <dbReference type="Proteomes" id="UP001330016"/>
    </source>
</evidence>
<organism evidence="1 2">
    <name type="scientific">Schleiferilactobacillus harbinensis</name>
    <dbReference type="NCBI Taxonomy" id="304207"/>
    <lineage>
        <taxon>Bacteria</taxon>
        <taxon>Bacillati</taxon>
        <taxon>Bacillota</taxon>
        <taxon>Bacilli</taxon>
        <taxon>Lactobacillales</taxon>
        <taxon>Lactobacillaceae</taxon>
        <taxon>Schleiferilactobacillus</taxon>
    </lineage>
</organism>
<proteinExistence type="predicted"/>
<dbReference type="EMBL" id="JAQSGK010000027">
    <property type="protein sequence ID" value="MEE6716150.1"/>
    <property type="molecule type" value="Genomic_DNA"/>
</dbReference>
<keyword evidence="2" id="KW-1185">Reference proteome</keyword>
<protein>
    <submittedName>
        <fullName evidence="1">Uncharacterized protein</fullName>
    </submittedName>
</protein>
<name>A0ABU7T0L7_9LACO</name>
<comment type="caution">
    <text evidence="1">The sequence shown here is derived from an EMBL/GenBank/DDBJ whole genome shotgun (WGS) entry which is preliminary data.</text>
</comment>
<sequence>MPEYKIAKIIDDHTIVINAGENKGIKENQKFQIIGKKGKEVKDPDTGESLGRLDELKGYVFATTIYPNMTIATSPARSAMGLTNSIAGLTTGMTFQNPLLTSYHETLNVDPSQITGGFSPKGASPIVVGDIVIPIN</sequence>